<dbReference type="Gene3D" id="3.40.50.720">
    <property type="entry name" value="NAD(P)-binding Rossmann-like Domain"/>
    <property type="match status" value="1"/>
</dbReference>
<protein>
    <submittedName>
        <fullName evidence="2">NAD-dependent epimerase/dehydratase family protein</fullName>
    </submittedName>
</protein>
<keyword evidence="3" id="KW-1185">Reference proteome</keyword>
<dbReference type="InterPro" id="IPR001509">
    <property type="entry name" value="Epimerase_deHydtase"/>
</dbReference>
<name>A0ABY5SGA4_9BACL</name>
<dbReference type="InterPro" id="IPR051783">
    <property type="entry name" value="NAD(P)-dependent_oxidoreduct"/>
</dbReference>
<organism evidence="2 3">
    <name type="scientific">Paenibacillus spongiae</name>
    <dbReference type="NCBI Taxonomy" id="2909671"/>
    <lineage>
        <taxon>Bacteria</taxon>
        <taxon>Bacillati</taxon>
        <taxon>Bacillota</taxon>
        <taxon>Bacilli</taxon>
        <taxon>Bacillales</taxon>
        <taxon>Paenibacillaceae</taxon>
        <taxon>Paenibacillus</taxon>
    </lineage>
</organism>
<dbReference type="InterPro" id="IPR036291">
    <property type="entry name" value="NAD(P)-bd_dom_sf"/>
</dbReference>
<dbReference type="RefSeq" id="WP_258388733.1">
    <property type="nucleotide sequence ID" value="NZ_CP091430.1"/>
</dbReference>
<dbReference type="Proteomes" id="UP001057877">
    <property type="component" value="Chromosome"/>
</dbReference>
<gene>
    <name evidence="2" type="ORF">L1F29_13030</name>
</gene>
<sequence>MTEARALVTGGTGFLGGHLARRLREDGWDVTGTGRNTQAGKALAADGIRFQAVDLRDRHAVIDACSMIDTVFHCAALSSPWGRYRDFYASNVEATRHLIEACRQQGVRRLVNVSTPSLYFDFTDRLGIREADPLPSRQPNAYAATKRIAEEEALAAHNQGFESVSLRPRALFGPGDTAILPRLIRANNRTGVPLFRGGAAVLDLTYVDNAVDALVLAAKAPASAMGRTYNITNGEPVRLSDVLQKLFHRLGIPMRGRAIPYPAGYAFAGAMEFAARLLPGQPEPQLTRYTVALLGKSQTLDISAARQQLGYVPRITIDEGIERFADWWRGQS</sequence>
<evidence type="ECO:0000313" key="2">
    <source>
        <dbReference type="EMBL" id="UVI32684.1"/>
    </source>
</evidence>
<accession>A0ABY5SGA4</accession>
<dbReference type="Pfam" id="PF01370">
    <property type="entry name" value="Epimerase"/>
    <property type="match status" value="1"/>
</dbReference>
<proteinExistence type="predicted"/>
<feature type="domain" description="NAD-dependent epimerase/dehydratase" evidence="1">
    <location>
        <begin position="6"/>
        <end position="231"/>
    </location>
</feature>
<evidence type="ECO:0000313" key="3">
    <source>
        <dbReference type="Proteomes" id="UP001057877"/>
    </source>
</evidence>
<evidence type="ECO:0000259" key="1">
    <source>
        <dbReference type="Pfam" id="PF01370"/>
    </source>
</evidence>
<reference evidence="2" key="1">
    <citation type="submission" date="2022-01" db="EMBL/GenBank/DDBJ databases">
        <title>Paenibacillus spongiae sp. nov., isolated from marine sponge.</title>
        <authorList>
            <person name="Li Z."/>
            <person name="Zhang M."/>
        </authorList>
    </citation>
    <scope>NUCLEOTIDE SEQUENCE</scope>
    <source>
        <strain evidence="2">PHS-Z3</strain>
    </source>
</reference>
<dbReference type="PANTHER" id="PTHR48079:SF6">
    <property type="entry name" value="NAD(P)-BINDING DOMAIN-CONTAINING PROTEIN-RELATED"/>
    <property type="match status" value="1"/>
</dbReference>
<dbReference type="EMBL" id="CP091430">
    <property type="protein sequence ID" value="UVI32684.1"/>
    <property type="molecule type" value="Genomic_DNA"/>
</dbReference>
<dbReference type="SUPFAM" id="SSF51735">
    <property type="entry name" value="NAD(P)-binding Rossmann-fold domains"/>
    <property type="match status" value="1"/>
</dbReference>
<dbReference type="PANTHER" id="PTHR48079">
    <property type="entry name" value="PROTEIN YEEZ"/>
    <property type="match status" value="1"/>
</dbReference>